<dbReference type="SMART" id="SM00173">
    <property type="entry name" value="RAS"/>
    <property type="match status" value="1"/>
</dbReference>
<evidence type="ECO:0000256" key="1">
    <source>
        <dbReference type="ARBA" id="ARBA00022741"/>
    </source>
</evidence>
<reference evidence="4 5" key="1">
    <citation type="journal article" date="2012" name="G3 (Bethesda)">
        <title>Pichia sorbitophila, an interspecies yeast hybrid reveals early steps of genome resolution following polyploidization.</title>
        <authorList>
            <person name="Leh Louis V."/>
            <person name="Despons L."/>
            <person name="Friedrich A."/>
            <person name="Martin T."/>
            <person name="Durrens P."/>
            <person name="Casaregola S."/>
            <person name="Neuveglise C."/>
            <person name="Fairhead C."/>
            <person name="Marck C."/>
            <person name="Cruz J.A."/>
            <person name="Straub M.L."/>
            <person name="Kugler V."/>
            <person name="Sacerdot C."/>
            <person name="Uzunov Z."/>
            <person name="Thierry A."/>
            <person name="Weiss S."/>
            <person name="Bleykasten C."/>
            <person name="De Montigny J."/>
            <person name="Jacques N."/>
            <person name="Jung P."/>
            <person name="Lemaire M."/>
            <person name="Mallet S."/>
            <person name="Morel G."/>
            <person name="Richard G.F."/>
            <person name="Sarkar A."/>
            <person name="Savel G."/>
            <person name="Schacherer J."/>
            <person name="Seret M.L."/>
            <person name="Talla E."/>
            <person name="Samson G."/>
            <person name="Jubin C."/>
            <person name="Poulain J."/>
            <person name="Vacherie B."/>
            <person name="Barbe V."/>
            <person name="Pelletier E."/>
            <person name="Sherman D.J."/>
            <person name="Westhof E."/>
            <person name="Weissenbach J."/>
            <person name="Baret P.V."/>
            <person name="Wincker P."/>
            <person name="Gaillardin C."/>
            <person name="Dujon B."/>
            <person name="Souciet J.L."/>
        </authorList>
    </citation>
    <scope>NUCLEOTIDE SEQUENCE [LARGE SCALE GENOMIC DNA]</scope>
    <source>
        <strain evidence="5">ATCC MYA-4447 / BCRC 22081 / CBS 7064 / NBRC 10061 / NRRL Y-12695</strain>
    </source>
</reference>
<protein>
    <submittedName>
        <fullName evidence="4">Piso0_001684 protein</fullName>
    </submittedName>
</protein>
<dbReference type="GO" id="GO:0007165">
    <property type="term" value="P:signal transduction"/>
    <property type="evidence" value="ECO:0007669"/>
    <property type="project" value="InterPro"/>
</dbReference>
<dbReference type="GO" id="GO:0005525">
    <property type="term" value="F:GTP binding"/>
    <property type="evidence" value="ECO:0007669"/>
    <property type="project" value="UniProtKB-KW"/>
</dbReference>
<dbReference type="PANTHER" id="PTHR24070">
    <property type="entry name" value="RAS, DI-RAS, AND RHEB FAMILY MEMBERS OF SMALL GTPASE SUPERFAMILY"/>
    <property type="match status" value="1"/>
</dbReference>
<name>G8YLG0_PICSO</name>
<dbReference type="Pfam" id="PF00071">
    <property type="entry name" value="Ras"/>
    <property type="match status" value="1"/>
</dbReference>
<sequence>MDLVHEFHGLSNKYDVLVLGAKGVGKSSLIVRYVQQQFVEDPEELAEEGFYRKAIEVDGKYGALTVQDTDSSKDIYSTSRQLLIKNSRSVVFVYSVTDARSFEMAEDLVHRTQVVGHKVPFVLVGAKTDLADEHQVAYDEGELLAHRLGAQQFFECSSKTNEGVDEVFGSLITILSRRAQRAGTESPSGPWPEQRNTPRDDSDVSDQDSTADLQTEQGNEQASEQASEQEQIGQSEQASQQKEVRQEEQTDQHVETKSEHPRSPKKKTSIEPSKTQETKNSPSENAEARRRTVEGPALESASSKACCVIV</sequence>
<evidence type="ECO:0000313" key="4">
    <source>
        <dbReference type="EMBL" id="CCE88894.1"/>
    </source>
</evidence>
<dbReference type="OMA" id="SSKACCV"/>
<feature type="compositionally biased region" description="Polar residues" evidence="3">
    <location>
        <begin position="270"/>
        <end position="284"/>
    </location>
</feature>
<dbReference type="PRINTS" id="PR00449">
    <property type="entry name" value="RASTRNSFRMNG"/>
</dbReference>
<dbReference type="STRING" id="559304.G8YLG0"/>
<dbReference type="InterPro" id="IPR001806">
    <property type="entry name" value="Small_GTPase"/>
</dbReference>
<proteinExistence type="predicted"/>
<feature type="compositionally biased region" description="Low complexity" evidence="3">
    <location>
        <begin position="216"/>
        <end position="241"/>
    </location>
</feature>
<feature type="region of interest" description="Disordered" evidence="3">
    <location>
        <begin position="179"/>
        <end position="310"/>
    </location>
</feature>
<dbReference type="EMBL" id="FO082054">
    <property type="protein sequence ID" value="CCE88894.1"/>
    <property type="molecule type" value="Genomic_DNA"/>
</dbReference>
<organism evidence="4 5">
    <name type="scientific">Pichia sorbitophila (strain ATCC MYA-4447 / BCRC 22081 / CBS 7064 / NBRC 10061 / NRRL Y-12695)</name>
    <name type="common">Hybrid yeast</name>
    <dbReference type="NCBI Taxonomy" id="559304"/>
    <lineage>
        <taxon>Eukaryota</taxon>
        <taxon>Fungi</taxon>
        <taxon>Dikarya</taxon>
        <taxon>Ascomycota</taxon>
        <taxon>Saccharomycotina</taxon>
        <taxon>Pichiomycetes</taxon>
        <taxon>Debaryomycetaceae</taxon>
        <taxon>Millerozyma</taxon>
    </lineage>
</organism>
<dbReference type="SMART" id="SM00174">
    <property type="entry name" value="RHO"/>
    <property type="match status" value="1"/>
</dbReference>
<keyword evidence="1" id="KW-0547">Nucleotide-binding</keyword>
<keyword evidence="5" id="KW-1185">Reference proteome</keyword>
<dbReference type="SUPFAM" id="SSF52540">
    <property type="entry name" value="P-loop containing nucleoside triphosphate hydrolases"/>
    <property type="match status" value="1"/>
</dbReference>
<dbReference type="Gene3D" id="3.40.50.300">
    <property type="entry name" value="P-loop containing nucleotide triphosphate hydrolases"/>
    <property type="match status" value="1"/>
</dbReference>
<keyword evidence="2" id="KW-0342">GTP-binding</keyword>
<dbReference type="PROSITE" id="PS51421">
    <property type="entry name" value="RAS"/>
    <property type="match status" value="1"/>
</dbReference>
<dbReference type="InterPro" id="IPR020849">
    <property type="entry name" value="Small_GTPase_Ras-type"/>
</dbReference>
<dbReference type="GO" id="GO:0016020">
    <property type="term" value="C:membrane"/>
    <property type="evidence" value="ECO:0007669"/>
    <property type="project" value="InterPro"/>
</dbReference>
<dbReference type="HOGENOM" id="CLU_041217_9_0_1"/>
<feature type="compositionally biased region" description="Basic and acidic residues" evidence="3">
    <location>
        <begin position="242"/>
        <end position="262"/>
    </location>
</feature>
<dbReference type="Proteomes" id="UP000005222">
    <property type="component" value="Chromosome F"/>
</dbReference>
<dbReference type="NCBIfam" id="TIGR00231">
    <property type="entry name" value="small_GTP"/>
    <property type="match status" value="1"/>
</dbReference>
<dbReference type="InterPro" id="IPR027417">
    <property type="entry name" value="P-loop_NTPase"/>
</dbReference>
<dbReference type="GO" id="GO:0003924">
    <property type="term" value="F:GTPase activity"/>
    <property type="evidence" value="ECO:0007669"/>
    <property type="project" value="InterPro"/>
</dbReference>
<dbReference type="eggNOG" id="KOG0395">
    <property type="taxonomic scope" value="Eukaryota"/>
</dbReference>
<evidence type="ECO:0000256" key="3">
    <source>
        <dbReference type="SAM" id="MobiDB-lite"/>
    </source>
</evidence>
<evidence type="ECO:0000256" key="2">
    <source>
        <dbReference type="ARBA" id="ARBA00023134"/>
    </source>
</evidence>
<accession>G8YLG0</accession>
<dbReference type="PROSITE" id="PS51419">
    <property type="entry name" value="RAB"/>
    <property type="match status" value="1"/>
</dbReference>
<dbReference type="InParanoid" id="G8YLG0"/>
<dbReference type="InterPro" id="IPR005225">
    <property type="entry name" value="Small_GTP-bd"/>
</dbReference>
<dbReference type="OrthoDB" id="265044at2759"/>
<gene>
    <name evidence="4" type="primary">Piso0_001684</name>
    <name evidence="4" type="ORF">GNLVRS01_PISO0F11797g</name>
</gene>
<dbReference type="AlphaFoldDB" id="G8YLG0"/>
<evidence type="ECO:0000313" key="5">
    <source>
        <dbReference type="Proteomes" id="UP000005222"/>
    </source>
</evidence>
<dbReference type="SMART" id="SM00175">
    <property type="entry name" value="RAB"/>
    <property type="match status" value="1"/>
</dbReference>